<name>A0ABP9VX84_9BACT</name>
<sequence>MNLVCSQCGAVNRVPESKVRDKPVCGKCKTSLLPDYPVDLSAEWFTKFITRTELPVLVDFWAPWCGPCRMMAPAFAAAAELLASETILAKLNTEDAPQISSQFGISGIPTMILFQSGDELSRQSGAVNTQQIVAFARGR</sequence>
<comment type="similarity">
    <text evidence="1">Belongs to the thioredoxin family.</text>
</comment>
<keyword evidence="5" id="KW-1015">Disulfide bond</keyword>
<dbReference type="InterPro" id="IPR017937">
    <property type="entry name" value="Thioredoxin_CS"/>
</dbReference>
<dbReference type="PRINTS" id="PR00421">
    <property type="entry name" value="THIOREDOXIN"/>
</dbReference>
<dbReference type="InterPro" id="IPR005746">
    <property type="entry name" value="Thioredoxin"/>
</dbReference>
<dbReference type="InterPro" id="IPR036249">
    <property type="entry name" value="Thioredoxin-like_sf"/>
</dbReference>
<dbReference type="NCBIfam" id="TIGR01068">
    <property type="entry name" value="thioredoxin"/>
    <property type="match status" value="1"/>
</dbReference>
<dbReference type="PANTHER" id="PTHR45663">
    <property type="entry name" value="GEO12009P1"/>
    <property type="match status" value="1"/>
</dbReference>
<dbReference type="InterPro" id="IPR013766">
    <property type="entry name" value="Thioredoxin_domain"/>
</dbReference>
<evidence type="ECO:0000256" key="2">
    <source>
        <dbReference type="ARBA" id="ARBA00022448"/>
    </source>
</evidence>
<keyword evidence="3" id="KW-0479">Metal-binding</keyword>
<evidence type="ECO:0000259" key="8">
    <source>
        <dbReference type="PROSITE" id="PS51352"/>
    </source>
</evidence>
<keyword evidence="4" id="KW-0249">Electron transport</keyword>
<evidence type="ECO:0000256" key="3">
    <source>
        <dbReference type="ARBA" id="ARBA00022723"/>
    </source>
</evidence>
<evidence type="ECO:0000256" key="5">
    <source>
        <dbReference type="ARBA" id="ARBA00023157"/>
    </source>
</evidence>
<feature type="domain" description="Thioredoxin" evidence="8">
    <location>
        <begin position="31"/>
        <end position="139"/>
    </location>
</feature>
<evidence type="ECO:0000256" key="7">
    <source>
        <dbReference type="NCBIfam" id="TIGR01068"/>
    </source>
</evidence>
<accession>A0ABP9VX84</accession>
<dbReference type="PROSITE" id="PS51352">
    <property type="entry name" value="THIOREDOXIN_2"/>
    <property type="match status" value="1"/>
</dbReference>
<keyword evidence="6" id="KW-0676">Redox-active center</keyword>
<dbReference type="RefSeq" id="WP_345687068.1">
    <property type="nucleotide sequence ID" value="NZ_BAABRO010000016.1"/>
</dbReference>
<keyword evidence="10" id="KW-1185">Reference proteome</keyword>
<dbReference type="SUPFAM" id="SSF52833">
    <property type="entry name" value="Thioredoxin-like"/>
    <property type="match status" value="1"/>
</dbReference>
<dbReference type="CDD" id="cd02947">
    <property type="entry name" value="TRX_family"/>
    <property type="match status" value="1"/>
</dbReference>
<dbReference type="EMBL" id="BAABRO010000016">
    <property type="protein sequence ID" value="GAA5509743.1"/>
    <property type="molecule type" value="Genomic_DNA"/>
</dbReference>
<evidence type="ECO:0000313" key="10">
    <source>
        <dbReference type="Proteomes" id="UP001416858"/>
    </source>
</evidence>
<proteinExistence type="inferred from homology"/>
<dbReference type="InterPro" id="IPR049299">
    <property type="entry name" value="Thio2_N"/>
</dbReference>
<evidence type="ECO:0000256" key="6">
    <source>
        <dbReference type="ARBA" id="ARBA00023284"/>
    </source>
</evidence>
<protein>
    <recommendedName>
        <fullName evidence="7">Thioredoxin</fullName>
    </recommendedName>
</protein>
<comment type="caution">
    <text evidence="9">The sequence shown here is derived from an EMBL/GenBank/DDBJ whole genome shotgun (WGS) entry which is preliminary data.</text>
</comment>
<dbReference type="Pfam" id="PF21352">
    <property type="entry name" value="Zn_ribbon_Thio2"/>
    <property type="match status" value="1"/>
</dbReference>
<dbReference type="PROSITE" id="PS00194">
    <property type="entry name" value="THIOREDOXIN_1"/>
    <property type="match status" value="1"/>
</dbReference>
<dbReference type="PANTHER" id="PTHR45663:SF11">
    <property type="entry name" value="GEO12009P1"/>
    <property type="match status" value="1"/>
</dbReference>
<dbReference type="Gene3D" id="2.30.30.380">
    <property type="entry name" value="Zn-finger domain of Sec23/24"/>
    <property type="match status" value="1"/>
</dbReference>
<dbReference type="Proteomes" id="UP001416858">
    <property type="component" value="Unassembled WGS sequence"/>
</dbReference>
<dbReference type="Gene3D" id="3.40.30.10">
    <property type="entry name" value="Glutaredoxin"/>
    <property type="match status" value="1"/>
</dbReference>
<evidence type="ECO:0000256" key="1">
    <source>
        <dbReference type="ARBA" id="ARBA00008987"/>
    </source>
</evidence>
<evidence type="ECO:0000313" key="9">
    <source>
        <dbReference type="EMBL" id="GAA5509743.1"/>
    </source>
</evidence>
<evidence type="ECO:0000256" key="4">
    <source>
        <dbReference type="ARBA" id="ARBA00022982"/>
    </source>
</evidence>
<keyword evidence="2" id="KW-0813">Transport</keyword>
<dbReference type="NCBIfam" id="NF008229">
    <property type="entry name" value="PRK10996.1"/>
    <property type="match status" value="1"/>
</dbReference>
<dbReference type="Pfam" id="PF00085">
    <property type="entry name" value="Thioredoxin"/>
    <property type="match status" value="1"/>
</dbReference>
<gene>
    <name evidence="9" type="primary">trxC</name>
    <name evidence="9" type="ORF">Rcae01_05246</name>
</gene>
<organism evidence="9 10">
    <name type="scientific">Novipirellula caenicola</name>
    <dbReference type="NCBI Taxonomy" id="1536901"/>
    <lineage>
        <taxon>Bacteria</taxon>
        <taxon>Pseudomonadati</taxon>
        <taxon>Planctomycetota</taxon>
        <taxon>Planctomycetia</taxon>
        <taxon>Pirellulales</taxon>
        <taxon>Pirellulaceae</taxon>
        <taxon>Novipirellula</taxon>
    </lineage>
</organism>
<reference evidence="9 10" key="1">
    <citation type="submission" date="2024-02" db="EMBL/GenBank/DDBJ databases">
        <title>Rhodopirellula caenicola NBRC 110016.</title>
        <authorList>
            <person name="Ichikawa N."/>
            <person name="Katano-Makiyama Y."/>
            <person name="Hidaka K."/>
        </authorList>
    </citation>
    <scope>NUCLEOTIDE SEQUENCE [LARGE SCALE GENOMIC DNA]</scope>
    <source>
        <strain evidence="9 10">NBRC 110016</strain>
    </source>
</reference>